<evidence type="ECO:0000313" key="13">
    <source>
        <dbReference type="Proteomes" id="UP001211894"/>
    </source>
</evidence>
<dbReference type="InterPro" id="IPR036388">
    <property type="entry name" value="WH-like_DNA-bd_sf"/>
</dbReference>
<comment type="subcellular location">
    <subcellularLocation>
        <location evidence="1">Cytoplasm</location>
    </subcellularLocation>
</comment>
<dbReference type="EMBL" id="JAQKAB010000001">
    <property type="protein sequence ID" value="MDA7025577.1"/>
    <property type="molecule type" value="Genomic_DNA"/>
</dbReference>
<dbReference type="InterPro" id="IPR011006">
    <property type="entry name" value="CheY-like_superfamily"/>
</dbReference>
<dbReference type="InterPro" id="IPR001789">
    <property type="entry name" value="Sig_transdc_resp-reg_receiver"/>
</dbReference>
<reference evidence="12 13" key="1">
    <citation type="submission" date="2023-01" db="EMBL/GenBank/DDBJ databases">
        <title>Bacillus changyiensis sp. nov., isolated from a coastal deposit.</title>
        <authorList>
            <person name="Xiao G."/>
            <person name="Lai Q."/>
            <person name="Hu Z."/>
            <person name="Shao Z."/>
        </authorList>
    </citation>
    <scope>NUCLEOTIDE SEQUENCE [LARGE SCALE GENOMIC DNA]</scope>
    <source>
        <strain evidence="12 13">CLL-7-23</strain>
    </source>
</reference>
<dbReference type="CDD" id="cd00383">
    <property type="entry name" value="trans_reg_C"/>
    <property type="match status" value="1"/>
</dbReference>
<name>A0ABT4WZV4_9BACI</name>
<dbReference type="Proteomes" id="UP001211894">
    <property type="component" value="Unassembled WGS sequence"/>
</dbReference>
<evidence type="ECO:0000256" key="5">
    <source>
        <dbReference type="ARBA" id="ARBA00023015"/>
    </source>
</evidence>
<dbReference type="RefSeq" id="WP_271339409.1">
    <property type="nucleotide sequence ID" value="NZ_JAQKAB010000001.1"/>
</dbReference>
<gene>
    <name evidence="12" type="ORF">PJ311_02995</name>
</gene>
<dbReference type="PROSITE" id="PS51755">
    <property type="entry name" value="OMPR_PHOB"/>
    <property type="match status" value="1"/>
</dbReference>
<comment type="caution">
    <text evidence="12">The sequence shown here is derived from an EMBL/GenBank/DDBJ whole genome shotgun (WGS) entry which is preliminary data.</text>
</comment>
<keyword evidence="7" id="KW-0804">Transcription</keyword>
<dbReference type="SUPFAM" id="SSF52172">
    <property type="entry name" value="CheY-like"/>
    <property type="match status" value="1"/>
</dbReference>
<dbReference type="SMART" id="SM00448">
    <property type="entry name" value="REC"/>
    <property type="match status" value="1"/>
</dbReference>
<dbReference type="InterPro" id="IPR001867">
    <property type="entry name" value="OmpR/PhoB-type_DNA-bd"/>
</dbReference>
<sequence>MYNILIIEDDERIASILQNHLRKYGYEISTVQTFSQIKQEFIEKPADLVLLDINLPYFDGFYWCRQIRTVSNVPIIFISARTDELNQVMAIEHGGDDYITKPFHLDVVLAKIKSVLRRTYGEYSSTLHQETQVLEVGGLYIYPERFEMQREDHRMSLSQKEFQLLSMFVKEYDRIVTREELLEALWDEIHFVDDNTLTVNVNRLRKKLGELGIYDAIKTVRGQGYRFCVEWKDEQEDV</sequence>
<evidence type="ECO:0000256" key="1">
    <source>
        <dbReference type="ARBA" id="ARBA00004496"/>
    </source>
</evidence>
<evidence type="ECO:0000256" key="7">
    <source>
        <dbReference type="ARBA" id="ARBA00023163"/>
    </source>
</evidence>
<keyword evidence="13" id="KW-1185">Reference proteome</keyword>
<dbReference type="Pfam" id="PF00072">
    <property type="entry name" value="Response_reg"/>
    <property type="match status" value="1"/>
</dbReference>
<feature type="DNA-binding region" description="OmpR/PhoB-type" evidence="9">
    <location>
        <begin position="131"/>
        <end position="229"/>
    </location>
</feature>
<dbReference type="PANTHER" id="PTHR48111:SF43">
    <property type="entry name" value="STAGE 0 SPORULATION PROTEIN A HOMOLOG"/>
    <property type="match status" value="1"/>
</dbReference>
<keyword evidence="5" id="KW-0805">Transcription regulation</keyword>
<keyword evidence="3 8" id="KW-0597">Phosphoprotein</keyword>
<keyword evidence="2" id="KW-0963">Cytoplasm</keyword>
<evidence type="ECO:0000256" key="8">
    <source>
        <dbReference type="PROSITE-ProRule" id="PRU00169"/>
    </source>
</evidence>
<evidence type="ECO:0000256" key="2">
    <source>
        <dbReference type="ARBA" id="ARBA00022490"/>
    </source>
</evidence>
<dbReference type="SUPFAM" id="SSF46894">
    <property type="entry name" value="C-terminal effector domain of the bipartite response regulators"/>
    <property type="match status" value="1"/>
</dbReference>
<protein>
    <submittedName>
        <fullName evidence="12">Response regulator transcription factor</fullName>
    </submittedName>
</protein>
<evidence type="ECO:0000256" key="6">
    <source>
        <dbReference type="ARBA" id="ARBA00023125"/>
    </source>
</evidence>
<dbReference type="InterPro" id="IPR016032">
    <property type="entry name" value="Sig_transdc_resp-reg_C-effctor"/>
</dbReference>
<evidence type="ECO:0000259" key="11">
    <source>
        <dbReference type="PROSITE" id="PS51755"/>
    </source>
</evidence>
<proteinExistence type="predicted"/>
<dbReference type="PROSITE" id="PS50110">
    <property type="entry name" value="RESPONSE_REGULATORY"/>
    <property type="match status" value="1"/>
</dbReference>
<evidence type="ECO:0000259" key="10">
    <source>
        <dbReference type="PROSITE" id="PS50110"/>
    </source>
</evidence>
<dbReference type="Pfam" id="PF00486">
    <property type="entry name" value="Trans_reg_C"/>
    <property type="match status" value="1"/>
</dbReference>
<keyword evidence="4" id="KW-0902">Two-component regulatory system</keyword>
<organism evidence="12 13">
    <name type="scientific">Bacillus changyiensis</name>
    <dbReference type="NCBI Taxonomy" id="3004103"/>
    <lineage>
        <taxon>Bacteria</taxon>
        <taxon>Bacillati</taxon>
        <taxon>Bacillota</taxon>
        <taxon>Bacilli</taxon>
        <taxon>Bacillales</taxon>
        <taxon>Bacillaceae</taxon>
        <taxon>Bacillus</taxon>
    </lineage>
</organism>
<feature type="domain" description="Response regulatory" evidence="10">
    <location>
        <begin position="3"/>
        <end position="116"/>
    </location>
</feature>
<dbReference type="Gene3D" id="3.40.50.2300">
    <property type="match status" value="1"/>
</dbReference>
<dbReference type="PANTHER" id="PTHR48111">
    <property type="entry name" value="REGULATOR OF RPOS"/>
    <property type="match status" value="1"/>
</dbReference>
<feature type="domain" description="OmpR/PhoB-type" evidence="11">
    <location>
        <begin position="131"/>
        <end position="229"/>
    </location>
</feature>
<feature type="modified residue" description="4-aspartylphosphate" evidence="8">
    <location>
        <position position="52"/>
    </location>
</feature>
<evidence type="ECO:0000256" key="4">
    <source>
        <dbReference type="ARBA" id="ARBA00023012"/>
    </source>
</evidence>
<evidence type="ECO:0000313" key="12">
    <source>
        <dbReference type="EMBL" id="MDA7025577.1"/>
    </source>
</evidence>
<dbReference type="SMART" id="SM00862">
    <property type="entry name" value="Trans_reg_C"/>
    <property type="match status" value="1"/>
</dbReference>
<dbReference type="Gene3D" id="6.10.250.690">
    <property type="match status" value="1"/>
</dbReference>
<dbReference type="Gene3D" id="1.10.10.10">
    <property type="entry name" value="Winged helix-like DNA-binding domain superfamily/Winged helix DNA-binding domain"/>
    <property type="match status" value="1"/>
</dbReference>
<evidence type="ECO:0000256" key="3">
    <source>
        <dbReference type="ARBA" id="ARBA00022553"/>
    </source>
</evidence>
<accession>A0ABT4WZV4</accession>
<dbReference type="CDD" id="cd18159">
    <property type="entry name" value="REC_OmpR_NsrR-like"/>
    <property type="match status" value="1"/>
</dbReference>
<keyword evidence="6 9" id="KW-0238">DNA-binding</keyword>
<dbReference type="InterPro" id="IPR039420">
    <property type="entry name" value="WalR-like"/>
</dbReference>
<evidence type="ECO:0000256" key="9">
    <source>
        <dbReference type="PROSITE-ProRule" id="PRU01091"/>
    </source>
</evidence>